<dbReference type="KEGG" id="sgp:SpiGrapes_0118"/>
<dbReference type="EMBL" id="CP003155">
    <property type="protein sequence ID" value="AEV27982.1"/>
    <property type="molecule type" value="Genomic_DNA"/>
</dbReference>
<dbReference type="GO" id="GO:0008233">
    <property type="term" value="F:peptidase activity"/>
    <property type="evidence" value="ECO:0007669"/>
    <property type="project" value="UniProtKB-KW"/>
</dbReference>
<dbReference type="RefSeq" id="WP_014268831.1">
    <property type="nucleotide sequence ID" value="NC_016633.1"/>
</dbReference>
<dbReference type="Proteomes" id="UP000005632">
    <property type="component" value="Chromosome"/>
</dbReference>
<evidence type="ECO:0000256" key="2">
    <source>
        <dbReference type="ARBA" id="ARBA00022801"/>
    </source>
</evidence>
<dbReference type="AlphaFoldDB" id="G8QTL7"/>
<dbReference type="MEROPS" id="U32.002"/>
<keyword evidence="1 4" id="KW-0645">Protease</keyword>
<dbReference type="HOGENOM" id="CLU_011540_0_2_12"/>
<dbReference type="eggNOG" id="COG0826">
    <property type="taxonomic scope" value="Bacteria"/>
</dbReference>
<evidence type="ECO:0000256" key="3">
    <source>
        <dbReference type="ARBA" id="ARBA00038374"/>
    </source>
</evidence>
<comment type="similarity">
    <text evidence="3">Belongs to the peptidase U32 family.</text>
</comment>
<dbReference type="Gene3D" id="2.40.30.10">
    <property type="entry name" value="Translation factors"/>
    <property type="match status" value="1"/>
</dbReference>
<dbReference type="InterPro" id="IPR001539">
    <property type="entry name" value="Peptidase_U32"/>
</dbReference>
<dbReference type="STRING" id="158190.SpiGrapes_0118"/>
<keyword evidence="2" id="KW-0378">Hydrolase</keyword>
<reference evidence="4 5" key="1">
    <citation type="submission" date="2011-11" db="EMBL/GenBank/DDBJ databases">
        <title>Complete sequence of Spirochaeta sp. grapes.</title>
        <authorList>
            <consortium name="US DOE Joint Genome Institute"/>
            <person name="Lucas S."/>
            <person name="Han J."/>
            <person name="Lapidus A."/>
            <person name="Cheng J.-F."/>
            <person name="Goodwin L."/>
            <person name="Pitluck S."/>
            <person name="Peters L."/>
            <person name="Ovchinnikova G."/>
            <person name="Munk A.C."/>
            <person name="Detter J.C."/>
            <person name="Han C."/>
            <person name="Tapia R."/>
            <person name="Land M."/>
            <person name="Hauser L."/>
            <person name="Kyrpides N."/>
            <person name="Ivanova N."/>
            <person name="Pagani I."/>
            <person name="Ritalahtilisa K."/>
            <person name="Loeffler F."/>
            <person name="Woyke T."/>
        </authorList>
    </citation>
    <scope>NUCLEOTIDE SEQUENCE [LARGE SCALE GENOMIC DNA]</scope>
    <source>
        <strain evidence="5">ATCC BAA-1885 / DSM 22778 / Grapes</strain>
    </source>
</reference>
<sequence length="417" mass="46978">MSVELLSPAGNFEKLAVAFDYGADAAYMGLSDFSLRANAHNFGEGDLAKVVALKQKTGKKLYCAMNILFHEDQIQDLKQQIPEIKKWPFDAFIISDIGLVPIIREAFGDSVELHLSTQASCMNSSSASVYRSLGFSRVILGRETSLSEIRKIKDAVPDLQLETFVHGAMCMAYSGRCLLSSFLTGRSGNQGDCSHTCRWDYQLLQSGNLALEEKQRPGVYYPISEQDGYTTILSSKDLCMIDHVKDLVDAGIDSLKIEGRMKSPYYVAVVTRAYKKAMEALETGDASWMEYRDDLMNISHREYSTGFFYGHGPVDPAMGESIDTSTQSGYLRDYLFCGFINEEVQEHVWSMDLRNQIKVGQTLEYIGNDVLKLEDSDFILLDEKFQEVFQADHCKVQYLKTELPVKKGYIIRREIGK</sequence>
<name>G8QTL7_SPHPG</name>
<organism evidence="4 5">
    <name type="scientific">Sphaerochaeta pleomorpha (strain ATCC BAA-1885 / DSM 22778 / Grapes)</name>
    <dbReference type="NCBI Taxonomy" id="158190"/>
    <lineage>
        <taxon>Bacteria</taxon>
        <taxon>Pseudomonadati</taxon>
        <taxon>Spirochaetota</taxon>
        <taxon>Spirochaetia</taxon>
        <taxon>Spirochaetales</taxon>
        <taxon>Sphaerochaetaceae</taxon>
        <taxon>Sphaerochaeta</taxon>
    </lineage>
</organism>
<dbReference type="GO" id="GO:0006508">
    <property type="term" value="P:proteolysis"/>
    <property type="evidence" value="ECO:0007669"/>
    <property type="project" value="UniProtKB-KW"/>
</dbReference>
<protein>
    <submittedName>
        <fullName evidence="4">Collagenase-like protease</fullName>
    </submittedName>
</protein>
<evidence type="ECO:0000313" key="4">
    <source>
        <dbReference type="EMBL" id="AEV27982.1"/>
    </source>
</evidence>
<evidence type="ECO:0000313" key="5">
    <source>
        <dbReference type="Proteomes" id="UP000005632"/>
    </source>
</evidence>
<gene>
    <name evidence="4" type="ordered locus">SpiGrapes_0118</name>
</gene>
<dbReference type="PANTHER" id="PTHR30217:SF6">
    <property type="entry name" value="TRNA HYDROXYLATION PROTEIN P"/>
    <property type="match status" value="1"/>
</dbReference>
<dbReference type="Pfam" id="PF01136">
    <property type="entry name" value="Peptidase_U32"/>
    <property type="match status" value="1"/>
</dbReference>
<accession>G8QTL7</accession>
<evidence type="ECO:0000256" key="1">
    <source>
        <dbReference type="ARBA" id="ARBA00022670"/>
    </source>
</evidence>
<proteinExistence type="inferred from homology"/>
<keyword evidence="5" id="KW-1185">Reference proteome</keyword>
<dbReference type="InterPro" id="IPR051454">
    <property type="entry name" value="RNA/ubiquinone_mod_enzymes"/>
</dbReference>
<dbReference type="PANTHER" id="PTHR30217">
    <property type="entry name" value="PEPTIDASE U32 FAMILY"/>
    <property type="match status" value="1"/>
</dbReference>
<dbReference type="PROSITE" id="PS01276">
    <property type="entry name" value="PEPTIDASE_U32"/>
    <property type="match status" value="1"/>
</dbReference>